<evidence type="ECO:0000256" key="2">
    <source>
        <dbReference type="SAM" id="MobiDB-lite"/>
    </source>
</evidence>
<feature type="region of interest" description="Disordered" evidence="2">
    <location>
        <begin position="218"/>
        <end position="237"/>
    </location>
</feature>
<comment type="caution">
    <text evidence="3">The sequence shown here is derived from an EMBL/GenBank/DDBJ whole genome shotgun (WGS) entry which is preliminary data.</text>
</comment>
<keyword evidence="4" id="KW-1185">Reference proteome</keyword>
<feature type="coiled-coil region" evidence="1">
    <location>
        <begin position="316"/>
        <end position="343"/>
    </location>
</feature>
<evidence type="ECO:0008006" key="5">
    <source>
        <dbReference type="Google" id="ProtNLM"/>
    </source>
</evidence>
<protein>
    <recommendedName>
        <fullName evidence="5">Inhibitor of growth protein N-terminal histone-binding domain-containing protein</fullName>
    </recommendedName>
</protein>
<evidence type="ECO:0000313" key="4">
    <source>
        <dbReference type="Proteomes" id="UP001530315"/>
    </source>
</evidence>
<proteinExistence type="predicted"/>
<reference evidence="3 4" key="1">
    <citation type="submission" date="2024-10" db="EMBL/GenBank/DDBJ databases">
        <title>Updated reference genomes for cyclostephanoid diatoms.</title>
        <authorList>
            <person name="Roberts W.R."/>
            <person name="Alverson A.J."/>
        </authorList>
    </citation>
    <scope>NUCLEOTIDE SEQUENCE [LARGE SCALE GENOMIC DNA]</scope>
    <source>
        <strain evidence="3 4">AJA276-08</strain>
    </source>
</reference>
<organism evidence="3 4">
    <name type="scientific">Stephanodiscus triporus</name>
    <dbReference type="NCBI Taxonomy" id="2934178"/>
    <lineage>
        <taxon>Eukaryota</taxon>
        <taxon>Sar</taxon>
        <taxon>Stramenopiles</taxon>
        <taxon>Ochrophyta</taxon>
        <taxon>Bacillariophyta</taxon>
        <taxon>Coscinodiscophyceae</taxon>
        <taxon>Thalassiosirophycidae</taxon>
        <taxon>Stephanodiscales</taxon>
        <taxon>Stephanodiscaceae</taxon>
        <taxon>Stephanodiscus</taxon>
    </lineage>
</organism>
<feature type="compositionally biased region" description="Pro residues" evidence="2">
    <location>
        <begin position="187"/>
        <end position="196"/>
    </location>
</feature>
<dbReference type="AlphaFoldDB" id="A0ABD3P629"/>
<feature type="compositionally biased region" description="Low complexity" evidence="2">
    <location>
        <begin position="220"/>
        <end position="229"/>
    </location>
</feature>
<dbReference type="EMBL" id="JALLAZ020000960">
    <property type="protein sequence ID" value="KAL3783669.1"/>
    <property type="molecule type" value="Genomic_DNA"/>
</dbReference>
<dbReference type="Proteomes" id="UP001530315">
    <property type="component" value="Unassembled WGS sequence"/>
</dbReference>
<feature type="region of interest" description="Disordered" evidence="2">
    <location>
        <begin position="175"/>
        <end position="209"/>
    </location>
</feature>
<keyword evidence="1" id="KW-0175">Coiled coil</keyword>
<gene>
    <name evidence="3" type="ORF">ACHAW5_007498</name>
</gene>
<name>A0ABD3P629_9STRA</name>
<evidence type="ECO:0000256" key="1">
    <source>
        <dbReference type="SAM" id="Coils"/>
    </source>
</evidence>
<accession>A0ABD3P629</accession>
<sequence length="414" mass="44468">MELSAPFSSLASRVPSASRGPMLYHPPPSHGQARHCCCYAGTCAVGCCRNAPEGRKHVFCFPSREETFCLVSRRENQSCQVCFSTYYQSCLIELIVSVFLRERGWLGSGSYSSFAINLNALSPSNPRPTHAHAETRHHQSLGQLHVARNLGVEISPARCMPFVFLSGAAKLSGVANHEDGSGATTTGPPPPPPPQPRRGMIRPVVAGGPPPVLPAPPACAPAAASASAPNAPPQGNICAPPANNNNIPTVSTASANSNNNNVLHPTGREPKAEDVLSKLEQFDPELHQKFKAIYDCYVQKIAESDAKLEREIQKVAAEIRREFQKLAAEIRSKNEKIAALEAALKNSKPIETVDLTSGADGNDFSGANNSTGSPSKKPRRDREEDRPKSILQSFVQVKEEKQAAETALGGVRED</sequence>
<evidence type="ECO:0000313" key="3">
    <source>
        <dbReference type="EMBL" id="KAL3783669.1"/>
    </source>
</evidence>
<feature type="compositionally biased region" description="Polar residues" evidence="2">
    <location>
        <begin position="365"/>
        <end position="374"/>
    </location>
</feature>
<feature type="region of interest" description="Disordered" evidence="2">
    <location>
        <begin position="354"/>
        <end position="396"/>
    </location>
</feature>